<name>A0AAE0TIJ5_9BIVA</name>
<evidence type="ECO:0000256" key="12">
    <source>
        <dbReference type="ARBA" id="ARBA00023306"/>
    </source>
</evidence>
<feature type="coiled-coil region" evidence="15">
    <location>
        <begin position="359"/>
        <end position="444"/>
    </location>
</feature>
<dbReference type="Gene3D" id="3.40.850.10">
    <property type="entry name" value="Kinesin motor domain"/>
    <property type="match status" value="1"/>
</dbReference>
<dbReference type="Proteomes" id="UP001195483">
    <property type="component" value="Unassembled WGS sequence"/>
</dbReference>
<dbReference type="GO" id="GO:0008017">
    <property type="term" value="F:microtubule binding"/>
    <property type="evidence" value="ECO:0007669"/>
    <property type="project" value="InterPro"/>
</dbReference>
<dbReference type="GO" id="GO:0000922">
    <property type="term" value="C:spindle pole"/>
    <property type="evidence" value="ECO:0007669"/>
    <property type="project" value="UniProtKB-SubCell"/>
</dbReference>
<dbReference type="CDD" id="cd01364">
    <property type="entry name" value="KISc_BimC_Eg5"/>
    <property type="match status" value="1"/>
</dbReference>
<evidence type="ECO:0000313" key="18">
    <source>
        <dbReference type="EMBL" id="KAK3611019.1"/>
    </source>
</evidence>
<evidence type="ECO:0000256" key="2">
    <source>
        <dbReference type="ARBA" id="ARBA00022490"/>
    </source>
</evidence>
<dbReference type="GO" id="GO:0051301">
    <property type="term" value="P:cell division"/>
    <property type="evidence" value="ECO:0007669"/>
    <property type="project" value="UniProtKB-KW"/>
</dbReference>
<evidence type="ECO:0000313" key="19">
    <source>
        <dbReference type="Proteomes" id="UP001195483"/>
    </source>
</evidence>
<evidence type="ECO:0000256" key="16">
    <source>
        <dbReference type="SAM" id="MobiDB-lite"/>
    </source>
</evidence>
<dbReference type="GO" id="GO:0051231">
    <property type="term" value="P:spindle elongation"/>
    <property type="evidence" value="ECO:0007669"/>
    <property type="project" value="TreeGrafter"/>
</dbReference>
<dbReference type="PRINTS" id="PR00380">
    <property type="entry name" value="KINESINHEAVY"/>
</dbReference>
<keyword evidence="10 14" id="KW-0505">Motor protein</keyword>
<dbReference type="SMART" id="SM00129">
    <property type="entry name" value="KISc"/>
    <property type="match status" value="1"/>
</dbReference>
<keyword evidence="7" id="KW-0498">Mitosis</keyword>
<feature type="domain" description="Kinesin motor" evidence="17">
    <location>
        <begin position="11"/>
        <end position="350"/>
    </location>
</feature>
<evidence type="ECO:0000256" key="14">
    <source>
        <dbReference type="PROSITE-ProRule" id="PRU00283"/>
    </source>
</evidence>
<evidence type="ECO:0000256" key="5">
    <source>
        <dbReference type="ARBA" id="ARBA00022701"/>
    </source>
</evidence>
<dbReference type="AlphaFoldDB" id="A0AAE0TIJ5"/>
<proteinExistence type="inferred from homology"/>
<reference evidence="18" key="2">
    <citation type="journal article" date="2021" name="Genome Biol. Evol.">
        <title>Developing a high-quality reference genome for a parasitic bivalve with doubly uniparental inheritance (Bivalvia: Unionida).</title>
        <authorList>
            <person name="Smith C.H."/>
        </authorList>
    </citation>
    <scope>NUCLEOTIDE SEQUENCE</scope>
    <source>
        <strain evidence="18">CHS0354</strain>
        <tissue evidence="18">Mantle</tissue>
    </source>
</reference>
<sequence length="1089" mass="123519">MPQPKVNNNQNIQVAVRLRPINSIERKQGSYSVVDSNGEKKEVVIKEKLGINPNTRTFNFDHVFPPYAKQIDLYKTIVTPIIEEVLMGYNCTIFAYGQTGTGKTFTMEGERTDDPSMTWEDDPLSGIIPRAMANIFDTLQGQEVEFSIRVSFIELYNEELFDLLGSLEDTLRLKIYEDNARKGSVIIQGLEEIVVRSKEEVYEILERGAARRQTAATLMNAHSSRSHSVFSVTIHIKENTMEGEELLKTGKLYLVDLAGSENIGRSGAVDKRAREAGNINQSLLTLGRVITALVEHAPHIPYRESKLTRLLQDSLGGRTKTSIIATISPASSCLEETLSTLDYAFRAKNITNRPEINQKLTKKALIREYTEEIEKLRKDLHAAREKNGIYMAEENYNAMNAKLTQQEESINDMTEKITAMSEELNKLLEIFKETEKNLEVTTEQLTVTTENLIKTSESLHVTKQTLRETQKERDEHKFLVDEHVKNETSLYGEASKLLGTVQILHKDNEGLFAKIDRKKKVETHNEQCQQSFRERFRSEMDTMDNQLNQYLKTQKAHHSKNSQSLMVTKQKSELAVKSLIDSVERLQTHLTGQLRSLHHQQEECHDAVTSWATQVLDAANTCKAKEVERLDIFHGNTVQTMVTSIKSSLNSLQETHNIVMQIVEKQAEEVASQEQAWCEQQQQLYDRLSQLVFQYRDEQEKKISQLQQQLEEAQQSSNQLNKEAEVKFAELEQIFTKRNSLFTQIVQQTMDHGQDRLTSASAMQCQFSSQVEEMKSLSQTHSQSITDSSRCTCTQSKKEMDKADDFVSGCHSLCDNSLSQAKEYHHAATKAWETHNTDLQEKFKKYHSDIKTDLDIHQSCTDGLTEECVKRFDSMVATFRDNKSVFEEDVAGIEQSLEERLQSTESMAADLSSALVERSADVEKFIEDELKKDIPTGLTPVSKEVLYPQKLTQTDDHSILLNQYRELMKEAIEEADEEMELRDLFSIPRRQNIHSADEERDDGSDVGSEKSYTSTTSGISITSGVSGYSAMSDFSKASETKENVQKPGRPIGTLRKGKTTSHKAANVNTTPRGKSKLPLKATNTNAEAN</sequence>
<gene>
    <name evidence="18" type="ORF">CHS0354_024339</name>
</gene>
<keyword evidence="11" id="KW-0206">Cytoskeleton</keyword>
<keyword evidence="9 15" id="KW-0175">Coiled coil</keyword>
<dbReference type="InterPro" id="IPR036961">
    <property type="entry name" value="Kinesin_motor_dom_sf"/>
</dbReference>
<keyword evidence="19" id="KW-1185">Reference proteome</keyword>
<feature type="region of interest" description="Disordered" evidence="16">
    <location>
        <begin position="992"/>
        <end position="1089"/>
    </location>
</feature>
<keyword evidence="2" id="KW-0963">Cytoplasm</keyword>
<dbReference type="InterPro" id="IPR025901">
    <property type="entry name" value="Kinesin-assoc_MT-bd_dom"/>
</dbReference>
<dbReference type="PANTHER" id="PTHR47970">
    <property type="entry name" value="KINESIN-LIKE PROTEIN KIF11"/>
    <property type="match status" value="1"/>
</dbReference>
<feature type="compositionally biased region" description="Polar residues" evidence="16">
    <location>
        <begin position="1062"/>
        <end position="1072"/>
    </location>
</feature>
<dbReference type="GO" id="GO:0007018">
    <property type="term" value="P:microtubule-based movement"/>
    <property type="evidence" value="ECO:0007669"/>
    <property type="project" value="InterPro"/>
</dbReference>
<feature type="coiled-coil region" evidence="15">
    <location>
        <begin position="696"/>
        <end position="730"/>
    </location>
</feature>
<dbReference type="InterPro" id="IPR001752">
    <property type="entry name" value="Kinesin_motor_dom"/>
</dbReference>
<dbReference type="GO" id="GO:0072686">
    <property type="term" value="C:mitotic spindle"/>
    <property type="evidence" value="ECO:0007669"/>
    <property type="project" value="TreeGrafter"/>
</dbReference>
<dbReference type="PANTHER" id="PTHR47970:SF12">
    <property type="entry name" value="KINESIN FAMILY MEMBER 11"/>
    <property type="match status" value="1"/>
</dbReference>
<evidence type="ECO:0000256" key="11">
    <source>
        <dbReference type="ARBA" id="ARBA00023212"/>
    </source>
</evidence>
<keyword evidence="4" id="KW-0132">Cell division</keyword>
<dbReference type="Pfam" id="PF00225">
    <property type="entry name" value="Kinesin"/>
    <property type="match status" value="1"/>
</dbReference>
<comment type="similarity">
    <text evidence="13">Belongs to the TRAFAC class myosin-kinesin ATPase superfamily. Kinesin family. KIN-5/BimC subfamily.</text>
</comment>
<keyword evidence="8 14" id="KW-0067">ATP-binding</keyword>
<dbReference type="GO" id="GO:0090307">
    <property type="term" value="P:mitotic spindle assembly"/>
    <property type="evidence" value="ECO:0007669"/>
    <property type="project" value="TreeGrafter"/>
</dbReference>
<dbReference type="InterPro" id="IPR047149">
    <property type="entry name" value="KIF11-like"/>
</dbReference>
<dbReference type="GO" id="GO:0008574">
    <property type="term" value="F:plus-end-directed microtubule motor activity"/>
    <property type="evidence" value="ECO:0007669"/>
    <property type="project" value="TreeGrafter"/>
</dbReference>
<dbReference type="GO" id="GO:0005524">
    <property type="term" value="F:ATP binding"/>
    <property type="evidence" value="ECO:0007669"/>
    <property type="project" value="UniProtKB-UniRule"/>
</dbReference>
<feature type="binding site" evidence="14">
    <location>
        <begin position="97"/>
        <end position="104"/>
    </location>
    <ligand>
        <name>ATP</name>
        <dbReference type="ChEBI" id="CHEBI:30616"/>
    </ligand>
</feature>
<keyword evidence="3" id="KW-0597">Phosphoprotein</keyword>
<keyword evidence="5" id="KW-0493">Microtubule</keyword>
<evidence type="ECO:0000256" key="10">
    <source>
        <dbReference type="ARBA" id="ARBA00023175"/>
    </source>
</evidence>
<evidence type="ECO:0000256" key="3">
    <source>
        <dbReference type="ARBA" id="ARBA00022553"/>
    </source>
</evidence>
<accession>A0AAE0TIJ5</accession>
<comment type="caution">
    <text evidence="18">The sequence shown here is derived from an EMBL/GenBank/DDBJ whole genome shotgun (WGS) entry which is preliminary data.</text>
</comment>
<evidence type="ECO:0000256" key="1">
    <source>
        <dbReference type="ARBA" id="ARBA00004647"/>
    </source>
</evidence>
<evidence type="ECO:0000256" key="4">
    <source>
        <dbReference type="ARBA" id="ARBA00022618"/>
    </source>
</evidence>
<evidence type="ECO:0000259" key="17">
    <source>
        <dbReference type="PROSITE" id="PS50067"/>
    </source>
</evidence>
<dbReference type="Pfam" id="PF13931">
    <property type="entry name" value="Microtub_bind"/>
    <property type="match status" value="1"/>
</dbReference>
<dbReference type="PROSITE" id="PS00411">
    <property type="entry name" value="KINESIN_MOTOR_1"/>
    <property type="match status" value="1"/>
</dbReference>
<organism evidence="18 19">
    <name type="scientific">Potamilus streckersoni</name>
    <dbReference type="NCBI Taxonomy" id="2493646"/>
    <lineage>
        <taxon>Eukaryota</taxon>
        <taxon>Metazoa</taxon>
        <taxon>Spiralia</taxon>
        <taxon>Lophotrochozoa</taxon>
        <taxon>Mollusca</taxon>
        <taxon>Bivalvia</taxon>
        <taxon>Autobranchia</taxon>
        <taxon>Heteroconchia</taxon>
        <taxon>Palaeoheterodonta</taxon>
        <taxon>Unionida</taxon>
        <taxon>Unionoidea</taxon>
        <taxon>Unionidae</taxon>
        <taxon>Ambleminae</taxon>
        <taxon>Lampsilini</taxon>
        <taxon>Potamilus</taxon>
    </lineage>
</organism>
<dbReference type="FunFam" id="3.40.850.10:FF:000035">
    <property type="entry name" value="Kinesin-like protein KIF11"/>
    <property type="match status" value="1"/>
</dbReference>
<evidence type="ECO:0000256" key="7">
    <source>
        <dbReference type="ARBA" id="ARBA00022776"/>
    </source>
</evidence>
<evidence type="ECO:0000256" key="15">
    <source>
        <dbReference type="SAM" id="Coils"/>
    </source>
</evidence>
<evidence type="ECO:0000256" key="13">
    <source>
        <dbReference type="ARBA" id="ARBA00034704"/>
    </source>
</evidence>
<keyword evidence="12" id="KW-0131">Cell cycle</keyword>
<feature type="compositionally biased region" description="Low complexity" evidence="16">
    <location>
        <begin position="1011"/>
        <end position="1029"/>
    </location>
</feature>
<dbReference type="InterPro" id="IPR047241">
    <property type="entry name" value="KIF11-like_kin_motor_dom"/>
</dbReference>
<dbReference type="InterPro" id="IPR019821">
    <property type="entry name" value="Kinesin_motor_CS"/>
</dbReference>
<dbReference type="GO" id="GO:0005876">
    <property type="term" value="C:spindle microtubule"/>
    <property type="evidence" value="ECO:0007669"/>
    <property type="project" value="TreeGrafter"/>
</dbReference>
<dbReference type="PROSITE" id="PS50067">
    <property type="entry name" value="KINESIN_MOTOR_2"/>
    <property type="match status" value="1"/>
</dbReference>
<evidence type="ECO:0000256" key="8">
    <source>
        <dbReference type="ARBA" id="ARBA00022840"/>
    </source>
</evidence>
<comment type="subcellular location">
    <subcellularLocation>
        <location evidence="1">Cytoplasm</location>
        <location evidence="1">Cytoskeleton</location>
        <location evidence="1">Spindle pole</location>
    </subcellularLocation>
</comment>
<dbReference type="EMBL" id="JAEAOA010001446">
    <property type="protein sequence ID" value="KAK3611019.1"/>
    <property type="molecule type" value="Genomic_DNA"/>
</dbReference>
<protein>
    <recommendedName>
        <fullName evidence="17">Kinesin motor domain-containing protein</fullName>
    </recommendedName>
</protein>
<dbReference type="InterPro" id="IPR027417">
    <property type="entry name" value="P-loop_NTPase"/>
</dbReference>
<evidence type="ECO:0000256" key="9">
    <source>
        <dbReference type="ARBA" id="ARBA00023054"/>
    </source>
</evidence>
<keyword evidence="6 14" id="KW-0547">Nucleotide-binding</keyword>
<reference evidence="18" key="1">
    <citation type="journal article" date="2021" name="Genome Biol. Evol.">
        <title>A High-Quality Reference Genome for a Parasitic Bivalve with Doubly Uniparental Inheritance (Bivalvia: Unionida).</title>
        <authorList>
            <person name="Smith C.H."/>
        </authorList>
    </citation>
    <scope>NUCLEOTIDE SEQUENCE</scope>
    <source>
        <strain evidence="18">CHS0354</strain>
    </source>
</reference>
<dbReference type="GO" id="GO:0005634">
    <property type="term" value="C:nucleus"/>
    <property type="evidence" value="ECO:0007669"/>
    <property type="project" value="TreeGrafter"/>
</dbReference>
<dbReference type="SUPFAM" id="SSF52540">
    <property type="entry name" value="P-loop containing nucleoside triphosphate hydrolases"/>
    <property type="match status" value="1"/>
</dbReference>
<evidence type="ECO:0000256" key="6">
    <source>
        <dbReference type="ARBA" id="ARBA00022741"/>
    </source>
</evidence>
<reference evidence="18" key="3">
    <citation type="submission" date="2023-05" db="EMBL/GenBank/DDBJ databases">
        <authorList>
            <person name="Smith C.H."/>
        </authorList>
    </citation>
    <scope>NUCLEOTIDE SEQUENCE</scope>
    <source>
        <strain evidence="18">CHS0354</strain>
        <tissue evidence="18">Mantle</tissue>
    </source>
</reference>